<dbReference type="Proteomes" id="UP000596035">
    <property type="component" value="Chromosome"/>
</dbReference>
<dbReference type="AlphaFoldDB" id="A0A1Z2XW30"/>
<dbReference type="InterPro" id="IPR023365">
    <property type="entry name" value="Sortase_dom-sf"/>
</dbReference>
<reference evidence="1" key="1">
    <citation type="journal article" date="2017" name="Genome Announc.">
        <title>High-Quality Whole-Genome Sequences of the Oligo-Mouse-Microbiota Bacterial Community.</title>
        <authorList>
            <person name="Garzetti D."/>
            <person name="Brugiroux S."/>
            <person name="Bunk B."/>
            <person name="Pukall R."/>
            <person name="McCoy K.D."/>
            <person name="Macpherson A.J."/>
            <person name="Stecher B."/>
        </authorList>
    </citation>
    <scope>NUCLEOTIDE SEQUENCE</scope>
    <source>
        <strain evidence="1">KB18</strain>
    </source>
</reference>
<sequence length="181" mass="20762">MQSPNNPNFYLKHSFDKEYSNYGVPYVQENCELGVSDNITIYGHHMNDGSMFADLCKYESEDFYREHKTIRFDTLDGFGEYEIVAAFKTVAYSNAGFPYFLFVKADKLEDFDDFIAKCKELAFFNWNDEYGQDGDSDHVGTVEKVEGGVVYTVEGNSGDMCQENRYTVGYYEILGYGTPAY</sequence>
<accession>A0A1Z2XW30</accession>
<keyword evidence="3" id="KW-1185">Reference proteome</keyword>
<protein>
    <submittedName>
        <fullName evidence="2">Class B sortase</fullName>
    </submittedName>
</protein>
<dbReference type="EMBL" id="CP065321">
    <property type="protein sequence ID" value="QQR32076.1"/>
    <property type="molecule type" value="Genomic_DNA"/>
</dbReference>
<evidence type="ECO:0000313" key="1">
    <source>
        <dbReference type="EMBL" id="ASB42655.1"/>
    </source>
</evidence>
<evidence type="ECO:0000313" key="2">
    <source>
        <dbReference type="EMBL" id="QQR32076.1"/>
    </source>
</evidence>
<dbReference type="CDD" id="cd05826">
    <property type="entry name" value="Sortase_B"/>
    <property type="match status" value="1"/>
</dbReference>
<dbReference type="GO" id="GO:0016787">
    <property type="term" value="F:hydrolase activity"/>
    <property type="evidence" value="ECO:0007669"/>
    <property type="project" value="UniProtKB-KW"/>
</dbReference>
<dbReference type="KEGG" id="amur:ADH66_01340"/>
<proteinExistence type="predicted"/>
<dbReference type="Gene3D" id="2.40.260.10">
    <property type="entry name" value="Sortase"/>
    <property type="match status" value="1"/>
</dbReference>
<evidence type="ECO:0000313" key="4">
    <source>
        <dbReference type="Proteomes" id="UP000596035"/>
    </source>
</evidence>
<name>A0A1Z2XW30_9FIRM</name>
<evidence type="ECO:0000313" key="3">
    <source>
        <dbReference type="Proteomes" id="UP000196710"/>
    </source>
</evidence>
<dbReference type="SUPFAM" id="SSF63817">
    <property type="entry name" value="Sortase"/>
    <property type="match status" value="1"/>
</dbReference>
<reference evidence="3" key="2">
    <citation type="submission" date="2017-05" db="EMBL/GenBank/DDBJ databases">
        <title>Improved OligoMM genomes.</title>
        <authorList>
            <person name="Garzetti D."/>
        </authorList>
    </citation>
    <scope>NUCLEOTIDE SEQUENCE [LARGE SCALE GENOMIC DNA]</scope>
    <source>
        <strain evidence="3">KB18</strain>
    </source>
</reference>
<dbReference type="InterPro" id="IPR009835">
    <property type="entry name" value="SrtB"/>
</dbReference>
<dbReference type="EMBL" id="CP021422">
    <property type="protein sequence ID" value="ASB42655.1"/>
    <property type="molecule type" value="Genomic_DNA"/>
</dbReference>
<dbReference type="Proteomes" id="UP000196710">
    <property type="component" value="Chromosome"/>
</dbReference>
<organism evidence="2 4">
    <name type="scientific">Acutalibacter muris</name>
    <dbReference type="NCBI Taxonomy" id="1796620"/>
    <lineage>
        <taxon>Bacteria</taxon>
        <taxon>Bacillati</taxon>
        <taxon>Bacillota</taxon>
        <taxon>Clostridia</taxon>
        <taxon>Eubacteriales</taxon>
        <taxon>Acutalibacteraceae</taxon>
        <taxon>Acutalibacter</taxon>
    </lineage>
</organism>
<reference evidence="2 4" key="3">
    <citation type="submission" date="2020-11" db="EMBL/GenBank/DDBJ databases">
        <title>Closed and high quality bacterial genomes of the OMM12 community.</title>
        <authorList>
            <person name="Marbouty M."/>
            <person name="Lamy-Besnier Q."/>
            <person name="Debarbieux L."/>
            <person name="Koszul R."/>
        </authorList>
    </citation>
    <scope>NUCLEOTIDE SEQUENCE [LARGE SCALE GENOMIC DNA]</scope>
    <source>
        <strain evidence="2 4">KB18</strain>
    </source>
</reference>
<gene>
    <name evidence="1" type="ORF">ADH66_01340</name>
    <name evidence="2" type="ORF">I5Q82_11350</name>
</gene>